<protein>
    <submittedName>
        <fullName evidence="2">Uncharacterized protein</fullName>
    </submittedName>
</protein>
<keyword evidence="3" id="KW-1185">Reference proteome</keyword>
<evidence type="ECO:0000313" key="2">
    <source>
        <dbReference type="EMBL" id="CAJ0572138.1"/>
    </source>
</evidence>
<accession>A0AA36CQE7</accession>
<proteinExistence type="predicted"/>
<gene>
    <name evidence="2" type="ORF">MSPICULIGERA_LOCUS10531</name>
</gene>
<dbReference type="Proteomes" id="UP001177023">
    <property type="component" value="Unassembled WGS sequence"/>
</dbReference>
<feature type="chain" id="PRO_5041273410" evidence="1">
    <location>
        <begin position="35"/>
        <end position="164"/>
    </location>
</feature>
<evidence type="ECO:0000313" key="3">
    <source>
        <dbReference type="Proteomes" id="UP001177023"/>
    </source>
</evidence>
<name>A0AA36CQE7_9BILA</name>
<dbReference type="EMBL" id="CATQJA010002591">
    <property type="protein sequence ID" value="CAJ0572138.1"/>
    <property type="molecule type" value="Genomic_DNA"/>
</dbReference>
<organism evidence="2 3">
    <name type="scientific">Mesorhabditis spiculigera</name>
    <dbReference type="NCBI Taxonomy" id="96644"/>
    <lineage>
        <taxon>Eukaryota</taxon>
        <taxon>Metazoa</taxon>
        <taxon>Ecdysozoa</taxon>
        <taxon>Nematoda</taxon>
        <taxon>Chromadorea</taxon>
        <taxon>Rhabditida</taxon>
        <taxon>Rhabditina</taxon>
        <taxon>Rhabditomorpha</taxon>
        <taxon>Rhabditoidea</taxon>
        <taxon>Rhabditidae</taxon>
        <taxon>Mesorhabditinae</taxon>
        <taxon>Mesorhabditis</taxon>
    </lineage>
</organism>
<reference evidence="2" key="1">
    <citation type="submission" date="2023-06" db="EMBL/GenBank/DDBJ databases">
        <authorList>
            <person name="Delattre M."/>
        </authorList>
    </citation>
    <scope>NUCLEOTIDE SEQUENCE</scope>
    <source>
        <strain evidence="2">AF72</strain>
    </source>
</reference>
<comment type="caution">
    <text evidence="2">The sequence shown here is derived from an EMBL/GenBank/DDBJ whole genome shotgun (WGS) entry which is preliminary data.</text>
</comment>
<feature type="non-terminal residue" evidence="2">
    <location>
        <position position="1"/>
    </location>
</feature>
<sequence>MGPVGAANHHAERWRPRVKWRLLTLLWLFHTTSALSCLTCVPTPDSSQLDRFRVTTRLNKPFCPLEPMQCDRDQDVCVTITMHIGHGEYWIGSGCDRRTNFPQLSCHNVRTLTRNVQVGNYVQEQRRLQRVCVCARDLCNAGWRSTTLHLSMAAFLLVFHMIIR</sequence>
<keyword evidence="1" id="KW-0732">Signal</keyword>
<feature type="signal peptide" evidence="1">
    <location>
        <begin position="1"/>
        <end position="34"/>
    </location>
</feature>
<evidence type="ECO:0000256" key="1">
    <source>
        <dbReference type="SAM" id="SignalP"/>
    </source>
</evidence>
<dbReference type="AlphaFoldDB" id="A0AA36CQE7"/>